<comment type="caution">
    <text evidence="6">The sequence shown here is derived from an EMBL/GenBank/DDBJ whole genome shotgun (WGS) entry which is preliminary data.</text>
</comment>
<dbReference type="InterPro" id="IPR050103">
    <property type="entry name" value="Class-III_PLP-dep_AT"/>
</dbReference>
<feature type="binding site" evidence="5">
    <location>
        <position position="138"/>
    </location>
    <ligand>
        <name>N(2)-acetyl-L-ornithine</name>
        <dbReference type="ChEBI" id="CHEBI:57805"/>
    </ligand>
</feature>
<dbReference type="Gene3D" id="3.90.1150.10">
    <property type="entry name" value="Aspartate Aminotransferase, domain 1"/>
    <property type="match status" value="1"/>
</dbReference>
<feature type="binding site" evidence="5">
    <location>
        <position position="278"/>
    </location>
    <ligand>
        <name>pyridoxal 5'-phosphate</name>
        <dbReference type="ChEBI" id="CHEBI:597326"/>
    </ligand>
</feature>
<gene>
    <name evidence="5" type="primary">argD</name>
    <name evidence="6" type="ORF">DRI96_00455</name>
</gene>
<dbReference type="InterPro" id="IPR005814">
    <property type="entry name" value="Aminotrans_3"/>
</dbReference>
<evidence type="ECO:0000256" key="3">
    <source>
        <dbReference type="ARBA" id="ARBA00022679"/>
    </source>
</evidence>
<organism evidence="6 7">
    <name type="scientific">Aerophobetes bacterium</name>
    <dbReference type="NCBI Taxonomy" id="2030807"/>
    <lineage>
        <taxon>Bacteria</taxon>
        <taxon>Candidatus Aerophobota</taxon>
    </lineage>
</organism>
<protein>
    <recommendedName>
        <fullName evidence="5">Acetylornithine aminotransferase</fullName>
        <shortName evidence="5">ACOAT</shortName>
        <ecNumber evidence="5">2.6.1.11</ecNumber>
    </recommendedName>
</protein>
<dbReference type="GO" id="GO:0006526">
    <property type="term" value="P:L-arginine biosynthetic process"/>
    <property type="evidence" value="ECO:0007669"/>
    <property type="project" value="UniProtKB-UniRule"/>
</dbReference>
<dbReference type="GO" id="GO:0003992">
    <property type="term" value="F:N2-acetyl-L-ornithine:2-oxoglutarate 5-aminotransferase activity"/>
    <property type="evidence" value="ECO:0007669"/>
    <property type="project" value="UniProtKB-UniRule"/>
</dbReference>
<dbReference type="InterPro" id="IPR004636">
    <property type="entry name" value="AcOrn/SuccOrn_fam"/>
</dbReference>
<dbReference type="FunFam" id="3.40.640.10:FF:000004">
    <property type="entry name" value="Acetylornithine aminotransferase"/>
    <property type="match status" value="1"/>
</dbReference>
<dbReference type="AlphaFoldDB" id="A0A662DLR9"/>
<dbReference type="GO" id="GO:0005737">
    <property type="term" value="C:cytoplasm"/>
    <property type="evidence" value="ECO:0007669"/>
    <property type="project" value="UniProtKB-SubCell"/>
</dbReference>
<name>A0A662DLR9_UNCAE</name>
<dbReference type="NCBIfam" id="TIGR00707">
    <property type="entry name" value="argD"/>
    <property type="match status" value="1"/>
</dbReference>
<comment type="cofactor">
    <cofactor evidence="5">
        <name>pyridoxal 5'-phosphate</name>
        <dbReference type="ChEBI" id="CHEBI:597326"/>
    </cofactor>
    <text evidence="5">Binds 1 pyridoxal phosphate per subunit.</text>
</comment>
<comment type="catalytic activity">
    <reaction evidence="5">
        <text>N(2)-acetyl-L-ornithine + 2-oxoglutarate = N-acetyl-L-glutamate 5-semialdehyde + L-glutamate</text>
        <dbReference type="Rhea" id="RHEA:18049"/>
        <dbReference type="ChEBI" id="CHEBI:16810"/>
        <dbReference type="ChEBI" id="CHEBI:29123"/>
        <dbReference type="ChEBI" id="CHEBI:29985"/>
        <dbReference type="ChEBI" id="CHEBI:57805"/>
        <dbReference type="EC" id="2.6.1.11"/>
    </reaction>
</comment>
<dbReference type="PROSITE" id="PS00600">
    <property type="entry name" value="AA_TRANSFER_CLASS_3"/>
    <property type="match status" value="1"/>
</dbReference>
<dbReference type="Pfam" id="PF00202">
    <property type="entry name" value="Aminotran_3"/>
    <property type="match status" value="1"/>
</dbReference>
<keyword evidence="4 5" id="KW-0663">Pyridoxal phosphate</keyword>
<keyword evidence="3 5" id="KW-0808">Transferase</keyword>
<feature type="binding site" evidence="5">
    <location>
        <position position="277"/>
    </location>
    <ligand>
        <name>N(2)-acetyl-L-ornithine</name>
        <dbReference type="ChEBI" id="CHEBI:57805"/>
    </ligand>
</feature>
<dbReference type="NCBIfam" id="NF002325">
    <property type="entry name" value="PRK01278.1"/>
    <property type="match status" value="1"/>
</dbReference>
<proteinExistence type="inferred from homology"/>
<dbReference type="PIRSF" id="PIRSF000521">
    <property type="entry name" value="Transaminase_4ab_Lys_Orn"/>
    <property type="match status" value="1"/>
</dbReference>
<dbReference type="InterPro" id="IPR015422">
    <property type="entry name" value="PyrdxlP-dep_Trfase_small"/>
</dbReference>
<comment type="miscellaneous">
    <text evidence="5">May also have succinyldiaminopimelate aminotransferase activity, thus carrying out the corresponding step in lysine biosynthesis.</text>
</comment>
<keyword evidence="2 5" id="KW-0028">Amino-acid biosynthesis</keyword>
<dbReference type="EC" id="2.6.1.11" evidence="5"/>
<dbReference type="InterPro" id="IPR015424">
    <property type="entry name" value="PyrdxlP-dep_Trfase"/>
</dbReference>
<feature type="binding site" evidence="5">
    <location>
        <begin position="220"/>
        <end position="223"/>
    </location>
    <ligand>
        <name>pyridoxal 5'-phosphate</name>
        <dbReference type="ChEBI" id="CHEBI:597326"/>
    </ligand>
</feature>
<dbReference type="GO" id="GO:0042802">
    <property type="term" value="F:identical protein binding"/>
    <property type="evidence" value="ECO:0007669"/>
    <property type="project" value="TreeGrafter"/>
</dbReference>
<evidence type="ECO:0000313" key="7">
    <source>
        <dbReference type="Proteomes" id="UP000267654"/>
    </source>
</evidence>
<dbReference type="Proteomes" id="UP000267654">
    <property type="component" value="Unassembled WGS sequence"/>
</dbReference>
<comment type="subcellular location">
    <subcellularLocation>
        <location evidence="5">Cytoplasm</location>
    </subcellularLocation>
</comment>
<dbReference type="GO" id="GO:0030170">
    <property type="term" value="F:pyridoxal phosphate binding"/>
    <property type="evidence" value="ECO:0007669"/>
    <property type="project" value="InterPro"/>
</dbReference>
<accession>A0A662DLR9</accession>
<reference evidence="6 7" key="1">
    <citation type="submission" date="2018-06" db="EMBL/GenBank/DDBJ databases">
        <title>Extensive metabolic versatility and redundancy in microbially diverse, dynamic hydrothermal sediments.</title>
        <authorList>
            <person name="Dombrowski N."/>
            <person name="Teske A."/>
            <person name="Baker B.J."/>
        </authorList>
    </citation>
    <scope>NUCLEOTIDE SEQUENCE [LARGE SCALE GENOMIC DNA]</scope>
    <source>
        <strain evidence="6">B19_G9</strain>
    </source>
</reference>
<comment type="pathway">
    <text evidence="5">Amino-acid biosynthesis; L-arginine biosynthesis; N(2)-acetyl-L-ornithine from L-glutamate: step 4/4.</text>
</comment>
<keyword evidence="5" id="KW-0055">Arginine biosynthesis</keyword>
<dbReference type="PANTHER" id="PTHR11986">
    <property type="entry name" value="AMINOTRANSFERASE CLASS III"/>
    <property type="match status" value="1"/>
</dbReference>
<dbReference type="SUPFAM" id="SSF53383">
    <property type="entry name" value="PLP-dependent transferases"/>
    <property type="match status" value="1"/>
</dbReference>
<evidence type="ECO:0000256" key="2">
    <source>
        <dbReference type="ARBA" id="ARBA00022605"/>
    </source>
</evidence>
<dbReference type="InterPro" id="IPR015421">
    <property type="entry name" value="PyrdxlP-dep_Trfase_major"/>
</dbReference>
<dbReference type="UniPathway" id="UPA00068">
    <property type="reaction ID" value="UER00109"/>
</dbReference>
<comment type="similarity">
    <text evidence="5">Belongs to the class-III pyridoxal-phosphate-dependent aminotransferase family. ArgD subfamily.</text>
</comment>
<dbReference type="PANTHER" id="PTHR11986:SF79">
    <property type="entry name" value="ACETYLORNITHINE AMINOTRANSFERASE, MITOCHONDRIAL"/>
    <property type="match status" value="1"/>
</dbReference>
<evidence type="ECO:0000313" key="6">
    <source>
        <dbReference type="EMBL" id="RLE15082.1"/>
    </source>
</evidence>
<dbReference type="Gene3D" id="3.40.640.10">
    <property type="entry name" value="Type I PLP-dependent aspartate aminotransferase-like (Major domain)"/>
    <property type="match status" value="1"/>
</dbReference>
<evidence type="ECO:0000256" key="1">
    <source>
        <dbReference type="ARBA" id="ARBA00022576"/>
    </source>
</evidence>
<keyword evidence="5" id="KW-0963">Cytoplasm</keyword>
<evidence type="ECO:0000256" key="5">
    <source>
        <dbReference type="HAMAP-Rule" id="MF_01107"/>
    </source>
</evidence>
<dbReference type="HAMAP" id="MF_01107">
    <property type="entry name" value="ArgD_aminotrans_3"/>
    <property type="match status" value="1"/>
</dbReference>
<dbReference type="InterPro" id="IPR049704">
    <property type="entry name" value="Aminotrans_3_PPA_site"/>
</dbReference>
<feature type="binding site" evidence="5">
    <location>
        <position position="135"/>
    </location>
    <ligand>
        <name>pyridoxal 5'-phosphate</name>
        <dbReference type="ChEBI" id="CHEBI:597326"/>
    </ligand>
</feature>
<dbReference type="EMBL" id="QMQB01000010">
    <property type="protein sequence ID" value="RLE15082.1"/>
    <property type="molecule type" value="Genomic_DNA"/>
</dbReference>
<feature type="modified residue" description="N6-(pyridoxal phosphate)lysine" evidence="5">
    <location>
        <position position="249"/>
    </location>
</feature>
<keyword evidence="1 5" id="KW-0032">Aminotransferase</keyword>
<sequence>METEKIIEDSKKFLMPTYSRIPIVIDHGKGVRVWDKDGKVYLDFISGIGVMALGYSHPEICEVINQQSCKLIHCSNLYHIENQLKLARKLCELSFADRVFFCNSGAEANEAAIKLARKFGNKKGAYEIIAMENSFHGRTLATLGLTGQEKYRGGFGPFPPEFKLVPFNNFKALENSINSKTCAVIIEPIQGEGGIYEASFDFLRKTREICTRENILLIFDEVQCGLGRTGKWFTYQHYDVKPDIMTLAKPLASGLPIGATLARENIAKIFSPGDHASTFGGGPLICLVALKFLEIMERENLVEKAAKMGEYFKEKLNSLKQKYPFIKEIRGKGLMLGVELTLDGKPILDKARERGLLINVTRRRVLRFLPPLIVTESDIDEAICILDGILEKI</sequence>
<evidence type="ECO:0000256" key="4">
    <source>
        <dbReference type="ARBA" id="ARBA00022898"/>
    </source>
</evidence>
<feature type="binding site" evidence="5">
    <location>
        <begin position="105"/>
        <end position="106"/>
    </location>
    <ligand>
        <name>pyridoxal 5'-phosphate</name>
        <dbReference type="ChEBI" id="CHEBI:597326"/>
    </ligand>
</feature>
<dbReference type="CDD" id="cd00610">
    <property type="entry name" value="OAT_like"/>
    <property type="match status" value="1"/>
</dbReference>
<comment type="subunit">
    <text evidence="5">Homodimer.</text>
</comment>